<gene>
    <name evidence="3" type="ORF">UFOPK3376_03301</name>
</gene>
<evidence type="ECO:0000259" key="2">
    <source>
        <dbReference type="Pfam" id="PF19045"/>
    </source>
</evidence>
<name>A0A6J7G1R4_9ZZZZ</name>
<dbReference type="AlphaFoldDB" id="A0A6J7G1R4"/>
<reference evidence="3" key="1">
    <citation type="submission" date="2020-05" db="EMBL/GenBank/DDBJ databases">
        <authorList>
            <person name="Chiriac C."/>
            <person name="Salcher M."/>
            <person name="Ghai R."/>
            <person name="Kavagutti S V."/>
        </authorList>
    </citation>
    <scope>NUCLEOTIDE SEQUENCE</scope>
</reference>
<dbReference type="PANTHER" id="PTHR42793:SF1">
    <property type="entry name" value="PEPTIDYL-LYSINE N-ACETYLTRANSFERASE PATZ"/>
    <property type="match status" value="1"/>
</dbReference>
<dbReference type="GO" id="GO:0043758">
    <property type="term" value="F:acetate-CoA ligase (ADP-forming) activity"/>
    <property type="evidence" value="ECO:0007669"/>
    <property type="project" value="InterPro"/>
</dbReference>
<proteinExistence type="predicted"/>
<organism evidence="3">
    <name type="scientific">freshwater metagenome</name>
    <dbReference type="NCBI Taxonomy" id="449393"/>
    <lineage>
        <taxon>unclassified sequences</taxon>
        <taxon>metagenomes</taxon>
        <taxon>ecological metagenomes</taxon>
    </lineage>
</organism>
<protein>
    <submittedName>
        <fullName evidence="3">Unannotated protein</fullName>
    </submittedName>
</protein>
<dbReference type="SUPFAM" id="SSF52210">
    <property type="entry name" value="Succinyl-CoA synthetase domains"/>
    <property type="match status" value="2"/>
</dbReference>
<dbReference type="InterPro" id="IPR043938">
    <property type="entry name" value="Ligase_CoA_dom"/>
</dbReference>
<dbReference type="EMBL" id="CAFBLP010000168">
    <property type="protein sequence ID" value="CAB4898740.1"/>
    <property type="molecule type" value="Genomic_DNA"/>
</dbReference>
<dbReference type="InterPro" id="IPR032875">
    <property type="entry name" value="Succ_CoA_lig_flav_dom"/>
</dbReference>
<dbReference type="Pfam" id="PF13607">
    <property type="entry name" value="Succ_CoA_lig"/>
    <property type="match status" value="1"/>
</dbReference>
<dbReference type="Pfam" id="PF19045">
    <property type="entry name" value="Ligase_CoA_2"/>
    <property type="match status" value="1"/>
</dbReference>
<dbReference type="Gene3D" id="3.40.50.261">
    <property type="entry name" value="Succinyl-CoA synthetase domains"/>
    <property type="match status" value="2"/>
</dbReference>
<evidence type="ECO:0000259" key="1">
    <source>
        <dbReference type="Pfam" id="PF13607"/>
    </source>
</evidence>
<evidence type="ECO:0000313" key="3">
    <source>
        <dbReference type="EMBL" id="CAB4898740.1"/>
    </source>
</evidence>
<accession>A0A6J7G1R4</accession>
<sequence>MAARKPLVIVKGGSTAGGAAAAASHTGALAADDKVFDGACRAAGVTRAITVEEAFEAAATFATQPLPKGPNVVVLTTAGGWGVVTSDAIYRDGALQLMALPADLEAQIDTKLPPRWSRNNPVDCAGGEVRDTIPEVMEMIAAHPDVHAVVYLGLGIQSNQARLMAEGHFYPGNGLERIVAYHRRQDERFAEAADELSRRYDKPILTATELAVADTDNPGPAAVRASGRLCYASGNRAVTALGHLYRYAEFRRSRGLD</sequence>
<feature type="domain" description="Succinyl-CoA synthetase-like flavodoxin" evidence="1">
    <location>
        <begin position="2"/>
        <end position="61"/>
    </location>
</feature>
<dbReference type="PANTHER" id="PTHR42793">
    <property type="entry name" value="COA BINDING DOMAIN CONTAINING PROTEIN"/>
    <property type="match status" value="1"/>
</dbReference>
<feature type="domain" description="Ligase-CoA" evidence="2">
    <location>
        <begin position="72"/>
        <end position="150"/>
    </location>
</feature>
<dbReference type="InterPro" id="IPR016102">
    <property type="entry name" value="Succinyl-CoA_synth-like"/>
</dbReference>